<gene>
    <name evidence="1" type="ORF">KSZ_19490</name>
</gene>
<name>A0ABQ3VEX5_9CHLR</name>
<dbReference type="Proteomes" id="UP000635565">
    <property type="component" value="Unassembled WGS sequence"/>
</dbReference>
<proteinExistence type="predicted"/>
<comment type="caution">
    <text evidence="1">The sequence shown here is derived from an EMBL/GenBank/DDBJ whole genome shotgun (WGS) entry which is preliminary data.</text>
</comment>
<keyword evidence="2" id="KW-1185">Reference proteome</keyword>
<protein>
    <submittedName>
        <fullName evidence="1">Uncharacterized protein</fullName>
    </submittedName>
</protein>
<reference evidence="1 2" key="1">
    <citation type="journal article" date="2021" name="Int. J. Syst. Evol. Microbiol.">
        <title>Reticulibacter mediterranei gen. nov., sp. nov., within the new family Reticulibacteraceae fam. nov., and Ktedonospora formicarum gen. nov., sp. nov., Ktedonobacter robiniae sp. nov., Dictyobacter formicarum sp. nov. and Dictyobacter arantiisoli sp. nov., belonging to the class Ktedonobacteria.</title>
        <authorList>
            <person name="Yabe S."/>
            <person name="Zheng Y."/>
            <person name="Wang C.M."/>
            <person name="Sakai Y."/>
            <person name="Abe K."/>
            <person name="Yokota A."/>
            <person name="Donadio S."/>
            <person name="Cavaletti L."/>
            <person name="Monciardini P."/>
        </authorList>
    </citation>
    <scope>NUCLEOTIDE SEQUENCE [LARGE SCALE GENOMIC DNA]</scope>
    <source>
        <strain evidence="1 2">SOSP1-9</strain>
    </source>
</reference>
<evidence type="ECO:0000313" key="2">
    <source>
        <dbReference type="Proteomes" id="UP000635565"/>
    </source>
</evidence>
<dbReference type="EMBL" id="BNJJ01000004">
    <property type="protein sequence ID" value="GHO83943.1"/>
    <property type="molecule type" value="Genomic_DNA"/>
</dbReference>
<organism evidence="1 2">
    <name type="scientific">Dictyobacter formicarum</name>
    <dbReference type="NCBI Taxonomy" id="2778368"/>
    <lineage>
        <taxon>Bacteria</taxon>
        <taxon>Bacillati</taxon>
        <taxon>Chloroflexota</taxon>
        <taxon>Ktedonobacteria</taxon>
        <taxon>Ktedonobacterales</taxon>
        <taxon>Dictyobacteraceae</taxon>
        <taxon>Dictyobacter</taxon>
    </lineage>
</organism>
<evidence type="ECO:0000313" key="1">
    <source>
        <dbReference type="EMBL" id="GHO83943.1"/>
    </source>
</evidence>
<accession>A0ABQ3VEX5</accession>
<sequence length="79" mass="9090">MDVIRVELLILYLVKASRTDIPQFAIDDENVLKNIYIRTIHIYMVGIAKLRYICSIAIAIFEDYEGECSNSRCAAEYVV</sequence>